<dbReference type="InterPro" id="IPR052895">
    <property type="entry name" value="HetReg/Transcr_Mod"/>
</dbReference>
<accession>A0A4Q4NWF6</accession>
<dbReference type="AlphaFoldDB" id="A0A4Q4NWF6"/>
<dbReference type="InterPro" id="IPR010730">
    <property type="entry name" value="HET"/>
</dbReference>
<reference evidence="3" key="1">
    <citation type="journal article" date="2019" name="bioRxiv">
        <title>Genomics, evolutionary history and diagnostics of the Alternaria alternata species group including apple and Asian pear pathotypes.</title>
        <authorList>
            <person name="Armitage A.D."/>
            <person name="Cockerton H.M."/>
            <person name="Sreenivasaprasad S."/>
            <person name="Woodhall J.W."/>
            <person name="Lane C.R."/>
            <person name="Harrison R.J."/>
            <person name="Clarkson J.P."/>
        </authorList>
    </citation>
    <scope>NUCLEOTIDE SEQUENCE [LARGE SCALE GENOMIC DNA]</scope>
    <source>
        <strain evidence="3">FERA 1177</strain>
    </source>
</reference>
<dbReference type="VEuPathDB" id="FungiDB:CC77DRAFT_1017022"/>
<dbReference type="Pfam" id="PF06985">
    <property type="entry name" value="HET"/>
    <property type="match status" value="1"/>
</dbReference>
<evidence type="ECO:0000313" key="3">
    <source>
        <dbReference type="Proteomes" id="UP000291422"/>
    </source>
</evidence>
<organism evidence="2 3">
    <name type="scientific">Alternaria alternata</name>
    <name type="common">Alternaria rot fungus</name>
    <name type="synonym">Torula alternata</name>
    <dbReference type="NCBI Taxonomy" id="5599"/>
    <lineage>
        <taxon>Eukaryota</taxon>
        <taxon>Fungi</taxon>
        <taxon>Dikarya</taxon>
        <taxon>Ascomycota</taxon>
        <taxon>Pezizomycotina</taxon>
        <taxon>Dothideomycetes</taxon>
        <taxon>Pleosporomycetidae</taxon>
        <taxon>Pleosporales</taxon>
        <taxon>Pleosporineae</taxon>
        <taxon>Pleosporaceae</taxon>
        <taxon>Alternaria</taxon>
        <taxon>Alternaria sect. Alternaria</taxon>
        <taxon>Alternaria alternata complex</taxon>
    </lineage>
</organism>
<proteinExistence type="predicted"/>
<name>A0A4Q4NWF6_ALTAL</name>
<feature type="domain" description="Heterokaryon incompatibility" evidence="1">
    <location>
        <begin position="68"/>
        <end position="215"/>
    </location>
</feature>
<evidence type="ECO:0000313" key="2">
    <source>
        <dbReference type="EMBL" id="RYN84451.1"/>
    </source>
</evidence>
<dbReference type="EMBL" id="PDXD01000001">
    <property type="protein sequence ID" value="RYN84451.1"/>
    <property type="molecule type" value="Genomic_DNA"/>
</dbReference>
<gene>
    <name evidence="2" type="ORF">AA0117_g1351</name>
</gene>
<dbReference type="PANTHER" id="PTHR24148">
    <property type="entry name" value="ANKYRIN REPEAT DOMAIN-CONTAINING PROTEIN 39 HOMOLOG-RELATED"/>
    <property type="match status" value="1"/>
</dbReference>
<dbReference type="PANTHER" id="PTHR24148:SF73">
    <property type="entry name" value="HET DOMAIN PROTEIN (AFU_ORTHOLOGUE AFUA_8G01020)"/>
    <property type="match status" value="1"/>
</dbReference>
<evidence type="ECO:0000259" key="1">
    <source>
        <dbReference type="Pfam" id="PF06985"/>
    </source>
</evidence>
<dbReference type="Proteomes" id="UP000291422">
    <property type="component" value="Unassembled WGS sequence"/>
</dbReference>
<sequence length="660" mass="75344">MALDSLEPRIEECEIRDLDDARGGASTKTPYGERLLQSDRIRLFTIEHDTGALRLRISPHKFQDDLEYNAISYVWGATEALTKVPCNGTDLVISPTVLDILHHLDRSRPCWVDSICINQQDTEEKAVQVPLMHQIYSQAAQVVIWMGIPTMQSEKFMAEFPSLLEKERKWNSMITQHLQPWINAKGLLVTDENLLQGMLHILKNQWFERLWTFQECVLAKHPIMLHGHLWINFDEFLIFAEDGWYQRDSYLIHSLQNAGLLAPSPRLWAACRSLKLFREHFEPYGAVQYNRIPYLLHTLRRRSAKEPVDRAWAVTGLFSEALRSKLDPFVDYSDNGRLDFWRTHILFAKTIMVEEQTLGLLTIPPTTEERPHSVPSWCPALEGTFKCSMLTIGAWNEQISGQNHAPLLEDIVEEADRARSVSALDPLSSQYRSRKVIAFEKDNAFLKTCGYVVDTISEVVEDPQAQTGFNYMMSVDASTRLISNPIHAANVDVYARSLLLARRTAHCTNDSIESIPPEYLMTLLCDTRLSREATTAYEDAWAVLTDREHNNFEGLFAERRLRAITFYNRLLNLPGHSFFSTASGRFGITTAGCKPGDKICVFYGEDPLHILRWPESQSENNKIHGEGPAEFCGVAFIPHLMKPHEQEAARLGPDEIFIIG</sequence>
<protein>
    <recommendedName>
        <fullName evidence="1">Heterokaryon incompatibility domain-containing protein</fullName>
    </recommendedName>
</protein>
<comment type="caution">
    <text evidence="2">The sequence shown here is derived from an EMBL/GenBank/DDBJ whole genome shotgun (WGS) entry which is preliminary data.</text>
</comment>